<keyword evidence="2" id="KW-1185">Reference proteome</keyword>
<reference evidence="1" key="1">
    <citation type="submission" date="2020-08" db="EMBL/GenBank/DDBJ databases">
        <title>Multicomponent nature underlies the extraordinary mechanical properties of spider dragline silk.</title>
        <authorList>
            <person name="Kono N."/>
            <person name="Nakamura H."/>
            <person name="Mori M."/>
            <person name="Yoshida Y."/>
            <person name="Ohtoshi R."/>
            <person name="Malay A.D."/>
            <person name="Moran D.A.P."/>
            <person name="Tomita M."/>
            <person name="Numata K."/>
            <person name="Arakawa K."/>
        </authorList>
    </citation>
    <scope>NUCLEOTIDE SEQUENCE</scope>
</reference>
<feature type="non-terminal residue" evidence="1">
    <location>
        <position position="165"/>
    </location>
</feature>
<gene>
    <name evidence="1" type="ORF">NPIL_403051</name>
</gene>
<accession>A0A8X6MB92</accession>
<evidence type="ECO:0000313" key="1">
    <source>
        <dbReference type="EMBL" id="GFS37004.1"/>
    </source>
</evidence>
<evidence type="ECO:0000313" key="2">
    <source>
        <dbReference type="Proteomes" id="UP000887013"/>
    </source>
</evidence>
<name>A0A8X6MB92_NEPPI</name>
<dbReference type="EMBL" id="BMAW01042975">
    <property type="protein sequence ID" value="GFS37004.1"/>
    <property type="molecule type" value="Genomic_DNA"/>
</dbReference>
<protein>
    <submittedName>
        <fullName evidence="1">Uncharacterized protein</fullName>
    </submittedName>
</protein>
<dbReference type="AlphaFoldDB" id="A0A8X6MB92"/>
<organism evidence="1 2">
    <name type="scientific">Nephila pilipes</name>
    <name type="common">Giant wood spider</name>
    <name type="synonym">Nephila maculata</name>
    <dbReference type="NCBI Taxonomy" id="299642"/>
    <lineage>
        <taxon>Eukaryota</taxon>
        <taxon>Metazoa</taxon>
        <taxon>Ecdysozoa</taxon>
        <taxon>Arthropoda</taxon>
        <taxon>Chelicerata</taxon>
        <taxon>Arachnida</taxon>
        <taxon>Araneae</taxon>
        <taxon>Araneomorphae</taxon>
        <taxon>Entelegynae</taxon>
        <taxon>Araneoidea</taxon>
        <taxon>Nephilidae</taxon>
        <taxon>Nephila</taxon>
    </lineage>
</organism>
<sequence>SGAVRNPQNICCFSLVDLGHLGLDISFIKLCCEGFYCLDVTDAGEDLHLLVCIWKHCGFLDLASRWLLGQITFSSTGSKARSRHYMIKAYANTQGSPLTALVCAEVYTHTQSDARKGQFHCKEALIAFGEVRSGRRARHLAPDWMSNNLKFIRSLNDVLQHPQLG</sequence>
<comment type="caution">
    <text evidence="1">The sequence shown here is derived from an EMBL/GenBank/DDBJ whole genome shotgun (WGS) entry which is preliminary data.</text>
</comment>
<dbReference type="Proteomes" id="UP000887013">
    <property type="component" value="Unassembled WGS sequence"/>
</dbReference>
<proteinExistence type="predicted"/>